<dbReference type="GO" id="GO:0006417">
    <property type="term" value="P:regulation of translation"/>
    <property type="evidence" value="ECO:0007669"/>
    <property type="project" value="TreeGrafter"/>
</dbReference>
<dbReference type="Gene3D" id="3.30.70.330">
    <property type="match status" value="2"/>
</dbReference>
<dbReference type="OrthoDB" id="1875751at2759"/>
<organism evidence="8 9">
    <name type="scientific">Clunio marinus</name>
    <dbReference type="NCBI Taxonomy" id="568069"/>
    <lineage>
        <taxon>Eukaryota</taxon>
        <taxon>Metazoa</taxon>
        <taxon>Ecdysozoa</taxon>
        <taxon>Arthropoda</taxon>
        <taxon>Hexapoda</taxon>
        <taxon>Insecta</taxon>
        <taxon>Pterygota</taxon>
        <taxon>Neoptera</taxon>
        <taxon>Endopterygota</taxon>
        <taxon>Diptera</taxon>
        <taxon>Nematocera</taxon>
        <taxon>Chironomoidea</taxon>
        <taxon>Chironomidae</taxon>
        <taxon>Clunio</taxon>
    </lineage>
</organism>
<dbReference type="CDD" id="cd12325">
    <property type="entry name" value="RRM1_hnRNPA_hnRNPD_like"/>
    <property type="match status" value="1"/>
</dbReference>
<evidence type="ECO:0000256" key="4">
    <source>
        <dbReference type="ARBA" id="ARBA00022884"/>
    </source>
</evidence>
<evidence type="ECO:0000256" key="2">
    <source>
        <dbReference type="ARBA" id="ARBA00022490"/>
    </source>
</evidence>
<feature type="region of interest" description="Disordered" evidence="6">
    <location>
        <begin position="349"/>
        <end position="426"/>
    </location>
</feature>
<keyword evidence="3" id="KW-0677">Repeat</keyword>
<proteinExistence type="predicted"/>
<dbReference type="STRING" id="568069.A0A1J1HZA3"/>
<dbReference type="Proteomes" id="UP000183832">
    <property type="component" value="Unassembled WGS sequence"/>
</dbReference>
<evidence type="ECO:0000313" key="9">
    <source>
        <dbReference type="Proteomes" id="UP000183832"/>
    </source>
</evidence>
<evidence type="ECO:0000256" key="5">
    <source>
        <dbReference type="PROSITE-ProRule" id="PRU00176"/>
    </source>
</evidence>
<name>A0A1J1HZA3_9DIPT</name>
<feature type="compositionally biased region" description="Low complexity" evidence="6">
    <location>
        <begin position="250"/>
        <end position="268"/>
    </location>
</feature>
<feature type="region of interest" description="Disordered" evidence="6">
    <location>
        <begin position="181"/>
        <end position="201"/>
    </location>
</feature>
<keyword evidence="2" id="KW-0963">Cytoplasm</keyword>
<dbReference type="InterPro" id="IPR000504">
    <property type="entry name" value="RRM_dom"/>
</dbReference>
<comment type="subcellular location">
    <subcellularLocation>
        <location evidence="1">Cytoplasm</location>
    </subcellularLocation>
</comment>
<protein>
    <submittedName>
        <fullName evidence="8">CLUMA_CG006968, isoform A</fullName>
    </submittedName>
</protein>
<sequence length="441" mass="48217">MRMNPGVDVEDDEKGKLFVGGLSWETTQDSLQRYFSRYGEVIDCVVMKNNETGRSRGFGFITFADTNNVQIVLQSGPHNLDGRTIDPKQCNPRTLQKPKTRGGSFPKGFLGGLPSNITETDLRMFFGRYGKVMEVVIMYDQEKKKSRGFGFLSFEDEASVDRVTTEHYITLNGKQVEIKKAEPRDGSSNHKMNQEMNQSAGSHWGPPGPVGMMQGPNGQMNAPPMNMMGSMAPNMMGGYQGWGASAAQQQNYGYGNPNPGYNQGWGHQPPQPQGPPPHQWGNYNTPTQQTQQYGSYGESEKHLKLSFGCDEIQNVLFLDMYNSSTGGPTAGSGGGANWNSWGLTNSGSAGSNDMYNRQSGPGSASGPPGAMQPPTGPNTGNSKPPSDYPSYGGYGNYTNDQQSFGPRSYGNMANDLTQQYPPQASGDEYKRYLNQNIKQII</sequence>
<feature type="compositionally biased region" description="Pro residues" evidence="6">
    <location>
        <begin position="269"/>
        <end position="278"/>
    </location>
</feature>
<feature type="region of interest" description="Disordered" evidence="6">
    <location>
        <begin position="250"/>
        <end position="297"/>
    </location>
</feature>
<dbReference type="PROSITE" id="PS50102">
    <property type="entry name" value="RRM"/>
    <property type="match status" value="2"/>
</dbReference>
<evidence type="ECO:0000256" key="3">
    <source>
        <dbReference type="ARBA" id="ARBA00022737"/>
    </source>
</evidence>
<dbReference type="GO" id="GO:0003729">
    <property type="term" value="F:mRNA binding"/>
    <property type="evidence" value="ECO:0007669"/>
    <property type="project" value="TreeGrafter"/>
</dbReference>
<evidence type="ECO:0000313" key="8">
    <source>
        <dbReference type="EMBL" id="CRK93432.1"/>
    </source>
</evidence>
<feature type="compositionally biased region" description="Polar residues" evidence="6">
    <location>
        <begin position="189"/>
        <end position="201"/>
    </location>
</feature>
<dbReference type="PANTHER" id="PTHR48032:SF18">
    <property type="entry name" value="RRM DOMAIN-CONTAINING PROTEIN"/>
    <property type="match status" value="1"/>
</dbReference>
<feature type="compositionally biased region" description="Polar residues" evidence="6">
    <location>
        <begin position="349"/>
        <end position="358"/>
    </location>
</feature>
<accession>A0A1J1HZA3</accession>
<dbReference type="InterPro" id="IPR012677">
    <property type="entry name" value="Nucleotide-bd_a/b_plait_sf"/>
</dbReference>
<feature type="domain" description="RRM" evidence="7">
    <location>
        <begin position="106"/>
        <end position="183"/>
    </location>
</feature>
<reference evidence="8 9" key="1">
    <citation type="submission" date="2015-04" db="EMBL/GenBank/DDBJ databases">
        <authorList>
            <person name="Syromyatnikov M.Y."/>
            <person name="Popov V.N."/>
        </authorList>
    </citation>
    <scope>NUCLEOTIDE SEQUENCE [LARGE SCALE GENOMIC DNA]</scope>
</reference>
<dbReference type="SMART" id="SM00360">
    <property type="entry name" value="RRM"/>
    <property type="match status" value="2"/>
</dbReference>
<dbReference type="AlphaFoldDB" id="A0A1J1HZA3"/>
<keyword evidence="4 5" id="KW-0694">RNA-binding</keyword>
<dbReference type="SUPFAM" id="SSF54928">
    <property type="entry name" value="RNA-binding domain, RBD"/>
    <property type="match status" value="2"/>
</dbReference>
<dbReference type="EMBL" id="CVRI01000037">
    <property type="protein sequence ID" value="CRK93432.1"/>
    <property type="molecule type" value="Genomic_DNA"/>
</dbReference>
<dbReference type="Pfam" id="PF00076">
    <property type="entry name" value="RRM_1"/>
    <property type="match status" value="2"/>
</dbReference>
<dbReference type="PANTHER" id="PTHR48032">
    <property type="entry name" value="RNA-BINDING PROTEIN MUSASHI HOMOLOG RBP6"/>
    <property type="match status" value="1"/>
</dbReference>
<feature type="compositionally biased region" description="Low complexity" evidence="6">
    <location>
        <begin position="279"/>
        <end position="292"/>
    </location>
</feature>
<evidence type="ECO:0000256" key="6">
    <source>
        <dbReference type="SAM" id="MobiDB-lite"/>
    </source>
</evidence>
<dbReference type="GO" id="GO:0005737">
    <property type="term" value="C:cytoplasm"/>
    <property type="evidence" value="ECO:0007669"/>
    <property type="project" value="UniProtKB-SubCell"/>
</dbReference>
<feature type="compositionally biased region" description="Polar residues" evidence="6">
    <location>
        <begin position="396"/>
        <end position="405"/>
    </location>
</feature>
<feature type="domain" description="RRM" evidence="7">
    <location>
        <begin position="15"/>
        <end position="102"/>
    </location>
</feature>
<keyword evidence="9" id="KW-1185">Reference proteome</keyword>
<evidence type="ECO:0000256" key="1">
    <source>
        <dbReference type="ARBA" id="ARBA00004496"/>
    </source>
</evidence>
<gene>
    <name evidence="8" type="ORF">CLUMA_CG006968</name>
</gene>
<dbReference type="FunFam" id="3.30.70.330:FF:000427">
    <property type="entry name" value="Heterogeneous nuclear ribonucleoprotein 27C"/>
    <property type="match status" value="1"/>
</dbReference>
<evidence type="ECO:0000259" key="7">
    <source>
        <dbReference type="PROSITE" id="PS50102"/>
    </source>
</evidence>
<dbReference type="InterPro" id="IPR035979">
    <property type="entry name" value="RBD_domain_sf"/>
</dbReference>
<feature type="compositionally biased region" description="Low complexity" evidence="6">
    <location>
        <begin position="359"/>
        <end position="369"/>
    </location>
</feature>